<evidence type="ECO:0000313" key="3">
    <source>
        <dbReference type="Proteomes" id="UP001652660"/>
    </source>
</evidence>
<feature type="domain" description="At1g61320/AtMIF1 LRR" evidence="2">
    <location>
        <begin position="165"/>
        <end position="420"/>
    </location>
</feature>
<dbReference type="Proteomes" id="UP001652660">
    <property type="component" value="Chromosome 4c"/>
</dbReference>
<dbReference type="InterPro" id="IPR053772">
    <property type="entry name" value="At1g61320/At1g61330-like"/>
</dbReference>
<dbReference type="InterPro" id="IPR055357">
    <property type="entry name" value="LRR_At1g61320_AtMIF1"/>
</dbReference>
<dbReference type="GeneID" id="113740064"/>
<accession>A0ABM4U2Q7</accession>
<dbReference type="Gene3D" id="3.80.10.10">
    <property type="entry name" value="Ribonuclease Inhibitor"/>
    <property type="match status" value="1"/>
</dbReference>
<dbReference type="PANTHER" id="PTHR34145">
    <property type="entry name" value="OS02G0105600 PROTEIN"/>
    <property type="match status" value="1"/>
</dbReference>
<dbReference type="InterPro" id="IPR001810">
    <property type="entry name" value="F-box_dom"/>
</dbReference>
<protein>
    <submittedName>
        <fullName evidence="4">F-box/FBD/LRR-repeat protein At1g13570</fullName>
    </submittedName>
</protein>
<proteinExistence type="predicted"/>
<name>A0ABM4U2Q7_COFAR</name>
<gene>
    <name evidence="4" type="primary">LOC113740064</name>
</gene>
<feature type="domain" description="F-box" evidence="1">
    <location>
        <begin position="33"/>
        <end position="67"/>
    </location>
</feature>
<dbReference type="RefSeq" id="XP_071901565.1">
    <property type="nucleotide sequence ID" value="XM_072045464.1"/>
</dbReference>
<dbReference type="Pfam" id="PF00646">
    <property type="entry name" value="F-box"/>
    <property type="match status" value="1"/>
</dbReference>
<dbReference type="PANTHER" id="PTHR34145:SF68">
    <property type="entry name" value="FBD DOMAIN-CONTAINING PROTEIN"/>
    <property type="match status" value="1"/>
</dbReference>
<organism evidence="3 4">
    <name type="scientific">Coffea arabica</name>
    <name type="common">Arabian coffee</name>
    <dbReference type="NCBI Taxonomy" id="13443"/>
    <lineage>
        <taxon>Eukaryota</taxon>
        <taxon>Viridiplantae</taxon>
        <taxon>Streptophyta</taxon>
        <taxon>Embryophyta</taxon>
        <taxon>Tracheophyta</taxon>
        <taxon>Spermatophyta</taxon>
        <taxon>Magnoliopsida</taxon>
        <taxon>eudicotyledons</taxon>
        <taxon>Gunneridae</taxon>
        <taxon>Pentapetalae</taxon>
        <taxon>asterids</taxon>
        <taxon>lamiids</taxon>
        <taxon>Gentianales</taxon>
        <taxon>Rubiaceae</taxon>
        <taxon>Ixoroideae</taxon>
        <taxon>Gardenieae complex</taxon>
        <taxon>Bertiereae - Coffeeae clade</taxon>
        <taxon>Coffeeae</taxon>
        <taxon>Coffea</taxon>
    </lineage>
</organism>
<sequence length="461" mass="53119">MSTMEAYSLSQCTNGRLLTTDKRKKHDPMMYGIDRLADEILIVILSRLTLKEAVRASVISRGWRYLWQFTSGRLELKWNSKCRRTEFVRWVDQVVKLHQGPSVDEFIVHCHTMGLINADSISNWVHFAVQKDVRVFDLAISGNDFPDLDKFLSISNALKSRRNGFFSLTSLKLDHANVKDEMIEYLLANCPHLEHLCIKYERYLKNLNVVCPSLKSLVIHYCSALETLTISATNLVYFEFGEHPAKRPEADLQLQNVPLLSEFKLQAALCVDVFFLAQGHPKYSHLKNLLERVHLHVPITAPVFTEHILRIPPLQYRCLKHLELFLNTAGGDSLLFFVFFTLACPFLSRLNIELHYCLAAPKERTVSALHSYKRHQKDLAVCQHQHLKVVKLINFACFKSEFRFALALLQIANSLEKMVIKPGPGKFSFDLMPREPRYLRVRERAKQLEANLPHGAKLLIL</sequence>
<dbReference type="InterPro" id="IPR036047">
    <property type="entry name" value="F-box-like_dom_sf"/>
</dbReference>
<dbReference type="InterPro" id="IPR032675">
    <property type="entry name" value="LRR_dom_sf"/>
</dbReference>
<dbReference type="Pfam" id="PF23622">
    <property type="entry name" value="LRR_At1g61320_AtMIF1"/>
    <property type="match status" value="1"/>
</dbReference>
<reference evidence="4" key="1">
    <citation type="submission" date="2025-08" db="UniProtKB">
        <authorList>
            <consortium name="RefSeq"/>
        </authorList>
    </citation>
    <scope>IDENTIFICATION</scope>
    <source>
        <tissue evidence="4">Leaves</tissue>
    </source>
</reference>
<keyword evidence="3" id="KW-1185">Reference proteome</keyword>
<dbReference type="Gene3D" id="1.20.1280.50">
    <property type="match status" value="1"/>
</dbReference>
<evidence type="ECO:0000259" key="1">
    <source>
        <dbReference type="Pfam" id="PF00646"/>
    </source>
</evidence>
<evidence type="ECO:0000313" key="4">
    <source>
        <dbReference type="RefSeq" id="XP_071901565.1"/>
    </source>
</evidence>
<dbReference type="SUPFAM" id="SSF81383">
    <property type="entry name" value="F-box domain"/>
    <property type="match status" value="1"/>
</dbReference>
<evidence type="ECO:0000259" key="2">
    <source>
        <dbReference type="Pfam" id="PF23622"/>
    </source>
</evidence>
<dbReference type="SUPFAM" id="SSF52047">
    <property type="entry name" value="RNI-like"/>
    <property type="match status" value="1"/>
</dbReference>